<keyword evidence="2" id="KW-1185">Reference proteome</keyword>
<name>A0ABD2BLV3_VESMC</name>
<organism evidence="1 2">
    <name type="scientific">Vespula maculifrons</name>
    <name type="common">Eastern yellow jacket</name>
    <name type="synonym">Wasp</name>
    <dbReference type="NCBI Taxonomy" id="7453"/>
    <lineage>
        <taxon>Eukaryota</taxon>
        <taxon>Metazoa</taxon>
        <taxon>Ecdysozoa</taxon>
        <taxon>Arthropoda</taxon>
        <taxon>Hexapoda</taxon>
        <taxon>Insecta</taxon>
        <taxon>Pterygota</taxon>
        <taxon>Neoptera</taxon>
        <taxon>Endopterygota</taxon>
        <taxon>Hymenoptera</taxon>
        <taxon>Apocrita</taxon>
        <taxon>Aculeata</taxon>
        <taxon>Vespoidea</taxon>
        <taxon>Vespidae</taxon>
        <taxon>Vespinae</taxon>
        <taxon>Vespula</taxon>
    </lineage>
</organism>
<protein>
    <submittedName>
        <fullName evidence="1">Uncharacterized protein</fullName>
    </submittedName>
</protein>
<comment type="caution">
    <text evidence="1">The sequence shown here is derived from an EMBL/GenBank/DDBJ whole genome shotgun (WGS) entry which is preliminary data.</text>
</comment>
<dbReference type="AlphaFoldDB" id="A0ABD2BLV3"/>
<gene>
    <name evidence="1" type="ORF">V1477_014054</name>
</gene>
<sequence length="115" mass="13530">METWCFATSSVFKNVQDLRSNEPKTYLEGHFLFDILRSRRDTEKVEMFYDGQGRMIYQGHDFERTREAVLTVKSLDGFRLNSSILDNPDTRLIDTSGILLEEILTEYNFRYNGES</sequence>
<proteinExistence type="predicted"/>
<evidence type="ECO:0000313" key="1">
    <source>
        <dbReference type="EMBL" id="KAL2733620.1"/>
    </source>
</evidence>
<dbReference type="Proteomes" id="UP001607303">
    <property type="component" value="Unassembled WGS sequence"/>
</dbReference>
<evidence type="ECO:0000313" key="2">
    <source>
        <dbReference type="Proteomes" id="UP001607303"/>
    </source>
</evidence>
<reference evidence="1 2" key="1">
    <citation type="journal article" date="2024" name="Ann. Entomol. Soc. Am.">
        <title>Genomic analyses of the southern and eastern yellowjacket wasps (Hymenoptera: Vespidae) reveal evolutionary signatures of social life.</title>
        <authorList>
            <person name="Catto M.A."/>
            <person name="Caine P.B."/>
            <person name="Orr S.E."/>
            <person name="Hunt B.G."/>
            <person name="Goodisman M.A.D."/>
        </authorList>
    </citation>
    <scope>NUCLEOTIDE SEQUENCE [LARGE SCALE GENOMIC DNA]</scope>
    <source>
        <strain evidence="1">232</strain>
        <tissue evidence="1">Head and thorax</tissue>
    </source>
</reference>
<dbReference type="EMBL" id="JAYRBN010000073">
    <property type="protein sequence ID" value="KAL2733620.1"/>
    <property type="molecule type" value="Genomic_DNA"/>
</dbReference>
<accession>A0ABD2BLV3</accession>